<feature type="coiled-coil region" evidence="1">
    <location>
        <begin position="335"/>
        <end position="369"/>
    </location>
</feature>
<accession>C3YIS8</accession>
<name>C3YIS8_BRAFL</name>
<sequence length="684" mass="77187">MATLSKEDVRSAERNMKPVPFPTLSRVREEKQQPPLAILVTYNRSAQKDQEIMDLKMQVEMLKAGGVCCQDTAEAKELYEFQILELEFLLEEQKNSGDKTIGHISLEEAEVMAYRISELEALLEKQRNENDVLTARLQLMLSDDTVEQEDSFLPECFLARCASPTDDEEERQTAYIEQDGPFLPECFLAHSALHSNDEEGDKLDMNVTQINNVSPREKSRRFVKLFRSMLCCYSRSVEEERTLYLKKKEDGSPFNREAGELLELAQEQAEAAEDDLVRTSFHNAELQMLLTDEKLSAQKHILIDDLKAQVAILKTGGPCFSSRYEARAHISPEEAEAMAYRIAELEALLEEQRNENTKLTAQLQQSKEESLPAYTEQQDHSFLPECFLARSTSPIDEEEMLPADMEQKEDSFLPECFLAHCPSPIDEEEMLPADKEHKEDSFLPECFLARSASPIDEEEMLLANMERKEDSFLPECFLAHSASPIDEEEMLPANMEHKEDSFLPECFLARCPSPMDEDEVNLTSDMNMDIAPLLKELLINSSSLLQADSVSALEQELQDILCLSELLSSTSAVSLTSSGNGQAESQDTKMVKSQASVNKETCSGLLQSMLQEAHQILSLSAKLATPSPHHDKTEPIKVQLGQVVKTELPTEATYWTTVEPCQGSCCYTTTYISSNKDITVYQQL</sequence>
<evidence type="ECO:0000256" key="1">
    <source>
        <dbReference type="SAM" id="Coils"/>
    </source>
</evidence>
<evidence type="ECO:0000313" key="2">
    <source>
        <dbReference type="EMBL" id="EEN59802.1"/>
    </source>
</evidence>
<dbReference type="PANTHER" id="PTHR15205:SF0">
    <property type="entry name" value="DED DOMAIN-CONTAINING PROTEIN"/>
    <property type="match status" value="1"/>
</dbReference>
<dbReference type="EMBL" id="GG666516">
    <property type="protein sequence ID" value="EEN59802.1"/>
    <property type="molecule type" value="Genomic_DNA"/>
</dbReference>
<dbReference type="AlphaFoldDB" id="C3YIS8"/>
<keyword evidence="1" id="KW-0175">Coiled coil</keyword>
<dbReference type="InterPro" id="IPR038856">
    <property type="entry name" value="DEDD/DEDD2"/>
</dbReference>
<reference evidence="2" key="1">
    <citation type="journal article" date="2008" name="Nature">
        <title>The amphioxus genome and the evolution of the chordate karyotype.</title>
        <authorList>
            <consortium name="US DOE Joint Genome Institute (JGI-PGF)"/>
            <person name="Putnam N.H."/>
            <person name="Butts T."/>
            <person name="Ferrier D.E.K."/>
            <person name="Furlong R.F."/>
            <person name="Hellsten U."/>
            <person name="Kawashima T."/>
            <person name="Robinson-Rechavi M."/>
            <person name="Shoguchi E."/>
            <person name="Terry A."/>
            <person name="Yu J.-K."/>
            <person name="Benito-Gutierrez E.L."/>
            <person name="Dubchak I."/>
            <person name="Garcia-Fernandez J."/>
            <person name="Gibson-Brown J.J."/>
            <person name="Grigoriev I.V."/>
            <person name="Horton A.C."/>
            <person name="de Jong P.J."/>
            <person name="Jurka J."/>
            <person name="Kapitonov V.V."/>
            <person name="Kohara Y."/>
            <person name="Kuroki Y."/>
            <person name="Lindquist E."/>
            <person name="Lucas S."/>
            <person name="Osoegawa K."/>
            <person name="Pennacchio L.A."/>
            <person name="Salamov A.A."/>
            <person name="Satou Y."/>
            <person name="Sauka-Spengler T."/>
            <person name="Schmutz J."/>
            <person name="Shin-I T."/>
            <person name="Toyoda A."/>
            <person name="Bronner-Fraser M."/>
            <person name="Fujiyama A."/>
            <person name="Holland L.Z."/>
            <person name="Holland P.W.H."/>
            <person name="Satoh N."/>
            <person name="Rokhsar D.S."/>
        </authorList>
    </citation>
    <scope>NUCLEOTIDE SEQUENCE [LARGE SCALE GENOMIC DNA]</scope>
    <source>
        <strain evidence="2">S238N-H82</strain>
        <tissue evidence="2">Testes</tissue>
    </source>
</reference>
<organism>
    <name type="scientific">Branchiostoma floridae</name>
    <name type="common">Florida lancelet</name>
    <name type="synonym">Amphioxus</name>
    <dbReference type="NCBI Taxonomy" id="7739"/>
    <lineage>
        <taxon>Eukaryota</taxon>
        <taxon>Metazoa</taxon>
        <taxon>Chordata</taxon>
        <taxon>Cephalochordata</taxon>
        <taxon>Leptocardii</taxon>
        <taxon>Amphioxiformes</taxon>
        <taxon>Branchiostomatidae</taxon>
        <taxon>Branchiostoma</taxon>
    </lineage>
</organism>
<proteinExistence type="predicted"/>
<dbReference type="GO" id="GO:0006915">
    <property type="term" value="P:apoptotic process"/>
    <property type="evidence" value="ECO:0007669"/>
    <property type="project" value="InterPro"/>
</dbReference>
<dbReference type="InParanoid" id="C3YIS8"/>
<feature type="coiled-coil region" evidence="1">
    <location>
        <begin position="109"/>
        <end position="143"/>
    </location>
</feature>
<dbReference type="PANTHER" id="PTHR15205">
    <property type="entry name" value="DEATH EFFECTOR DOMAIN-CONTAINING PROTEIN"/>
    <property type="match status" value="1"/>
</dbReference>
<protein>
    <submittedName>
        <fullName evidence="2">Uncharacterized protein</fullName>
    </submittedName>
</protein>
<gene>
    <name evidence="2" type="ORF">BRAFLDRAFT_86621</name>
</gene>